<dbReference type="AlphaFoldDB" id="A0AB35Y4B5"/>
<dbReference type="GO" id="GO:0000287">
    <property type="term" value="F:magnesium ion binding"/>
    <property type="evidence" value="ECO:0007669"/>
    <property type="project" value="TreeGrafter"/>
</dbReference>
<gene>
    <name evidence="1" type="ORF">WF834_01790</name>
</gene>
<protein>
    <submittedName>
        <fullName evidence="1">HAD family hydrolase</fullName>
        <ecNumber evidence="1">3.1.3.-</ecNumber>
    </submittedName>
</protein>
<dbReference type="PANTHER" id="PTHR10000">
    <property type="entry name" value="PHOSPHOSERINE PHOSPHATASE"/>
    <property type="match status" value="1"/>
</dbReference>
<accession>A0AB35Y4B5</accession>
<name>A0AB35Y4B5_9FIRM</name>
<evidence type="ECO:0000313" key="2">
    <source>
        <dbReference type="Proteomes" id="UP001373196"/>
    </source>
</evidence>
<dbReference type="EMBL" id="JBBFGL010000001">
    <property type="protein sequence ID" value="MEJ5194917.1"/>
    <property type="molecule type" value="Genomic_DNA"/>
</dbReference>
<dbReference type="NCBIfam" id="TIGR01484">
    <property type="entry name" value="HAD-SF-IIB"/>
    <property type="match status" value="1"/>
</dbReference>
<dbReference type="SFLD" id="SFLDG01140">
    <property type="entry name" value="C2.B:_Phosphomannomutase_and_P"/>
    <property type="match status" value="1"/>
</dbReference>
<dbReference type="Gene3D" id="3.40.50.1000">
    <property type="entry name" value="HAD superfamily/HAD-like"/>
    <property type="match status" value="1"/>
</dbReference>
<dbReference type="PANTHER" id="PTHR10000:SF53">
    <property type="entry name" value="5-AMINO-6-(5-PHOSPHO-D-RIBITYLAMINO)URACIL PHOSPHATASE YBJI-RELATED"/>
    <property type="match status" value="1"/>
</dbReference>
<dbReference type="InterPro" id="IPR000150">
    <property type="entry name" value="Cof"/>
</dbReference>
<dbReference type="GO" id="GO:0005829">
    <property type="term" value="C:cytosol"/>
    <property type="evidence" value="ECO:0007669"/>
    <property type="project" value="TreeGrafter"/>
</dbReference>
<organism evidence="1 2">
    <name type="scientific">Faecalibacterium wellingii</name>
    <dbReference type="NCBI Taxonomy" id="2929491"/>
    <lineage>
        <taxon>Bacteria</taxon>
        <taxon>Bacillati</taxon>
        <taxon>Bacillota</taxon>
        <taxon>Clostridia</taxon>
        <taxon>Eubacteriales</taxon>
        <taxon>Oscillospiraceae</taxon>
        <taxon>Faecalibacterium</taxon>
    </lineage>
</organism>
<dbReference type="Pfam" id="PF08282">
    <property type="entry name" value="Hydrolase_3"/>
    <property type="match status" value="1"/>
</dbReference>
<reference evidence="1" key="1">
    <citation type="submission" date="2024-03" db="EMBL/GenBank/DDBJ databases">
        <authorList>
            <person name="Plomp N."/>
            <person name="Harmsen H.J."/>
        </authorList>
    </citation>
    <scope>NUCLEOTIDE SEQUENCE</scope>
    <source>
        <strain evidence="1">HTF-128</strain>
    </source>
</reference>
<evidence type="ECO:0000313" key="1">
    <source>
        <dbReference type="EMBL" id="MEJ5194917.1"/>
    </source>
</evidence>
<dbReference type="SUPFAM" id="SSF56784">
    <property type="entry name" value="HAD-like"/>
    <property type="match status" value="1"/>
</dbReference>
<keyword evidence="1" id="KW-0378">Hydrolase</keyword>
<proteinExistence type="predicted"/>
<dbReference type="Gene3D" id="3.30.1240.10">
    <property type="match status" value="1"/>
</dbReference>
<dbReference type="GO" id="GO:0016791">
    <property type="term" value="F:phosphatase activity"/>
    <property type="evidence" value="ECO:0007669"/>
    <property type="project" value="UniProtKB-ARBA"/>
</dbReference>
<dbReference type="EC" id="3.1.3.-" evidence="1"/>
<sequence>MDHIRLIASDMDATLLDERSQLPPDFAETIRALAGQGILFAAASGRPLYTLETMFPELLEEIILIGDNGGAARWKGKNLFVSEMPAEGWRQLARSTKQAGDVGLLCGLQAAYAEKRDEGYDAVFKNFYTRVEYVDNLTAVEAAADKFTIYLPNDDSQKAFDRTYGAFHTGNGGAFSVAVAGRNWVDVMNPGVHKGAALAKVGALLGIPADSMMAFGDTYNDAEMLTTAKYGFLMENGSEPLRAQVPFLAPSHREYGVMQVLKRVLRQNSEVSPEDFVKAH</sequence>
<dbReference type="NCBIfam" id="TIGR00099">
    <property type="entry name" value="Cof-subfamily"/>
    <property type="match status" value="1"/>
</dbReference>
<dbReference type="InterPro" id="IPR036412">
    <property type="entry name" value="HAD-like_sf"/>
</dbReference>
<dbReference type="InterPro" id="IPR023214">
    <property type="entry name" value="HAD_sf"/>
</dbReference>
<dbReference type="Proteomes" id="UP001373196">
    <property type="component" value="Unassembled WGS sequence"/>
</dbReference>
<dbReference type="RefSeq" id="WP_339394662.1">
    <property type="nucleotide sequence ID" value="NZ_JBBFGL010000001.1"/>
</dbReference>
<dbReference type="InterPro" id="IPR006379">
    <property type="entry name" value="HAD-SF_hydro_IIB"/>
</dbReference>
<dbReference type="SFLD" id="SFLDS00003">
    <property type="entry name" value="Haloacid_Dehalogenase"/>
    <property type="match status" value="1"/>
</dbReference>
<comment type="caution">
    <text evidence="1">The sequence shown here is derived from an EMBL/GenBank/DDBJ whole genome shotgun (WGS) entry which is preliminary data.</text>
</comment>